<protein>
    <submittedName>
        <fullName evidence="2">Uncharacterized protein</fullName>
    </submittedName>
</protein>
<reference evidence="2" key="1">
    <citation type="journal article" date="2015" name="Nature">
        <title>Complex archaea that bridge the gap between prokaryotes and eukaryotes.</title>
        <authorList>
            <person name="Spang A."/>
            <person name="Saw J.H."/>
            <person name="Jorgensen S.L."/>
            <person name="Zaremba-Niedzwiedzka K."/>
            <person name="Martijn J."/>
            <person name="Lind A.E."/>
            <person name="van Eijk R."/>
            <person name="Schleper C."/>
            <person name="Guy L."/>
            <person name="Ettema T.J."/>
        </authorList>
    </citation>
    <scope>NUCLEOTIDE SEQUENCE</scope>
</reference>
<dbReference type="EMBL" id="LAZR01000368">
    <property type="protein sequence ID" value="KKN72141.1"/>
    <property type="molecule type" value="Genomic_DNA"/>
</dbReference>
<comment type="caution">
    <text evidence="2">The sequence shown here is derived from an EMBL/GenBank/DDBJ whole genome shotgun (WGS) entry which is preliminary data.</text>
</comment>
<feature type="region of interest" description="Disordered" evidence="1">
    <location>
        <begin position="240"/>
        <end position="260"/>
    </location>
</feature>
<gene>
    <name evidence="2" type="ORF">LCGC14_0413530</name>
</gene>
<organism evidence="2">
    <name type="scientific">marine sediment metagenome</name>
    <dbReference type="NCBI Taxonomy" id="412755"/>
    <lineage>
        <taxon>unclassified sequences</taxon>
        <taxon>metagenomes</taxon>
        <taxon>ecological metagenomes</taxon>
    </lineage>
</organism>
<name>A0A0F9VEY3_9ZZZZ</name>
<evidence type="ECO:0000313" key="2">
    <source>
        <dbReference type="EMBL" id="KKN72141.1"/>
    </source>
</evidence>
<evidence type="ECO:0000256" key="1">
    <source>
        <dbReference type="SAM" id="MobiDB-lite"/>
    </source>
</evidence>
<sequence>MAAGRIGSKIGAFRRATIRGFNPNGTVRIGLDEGPSGKPSTYNVPISAAWTGKDGEFVGGYPEKGQSVVVSQGQSGEWYIVSFINSNDTFSASFVSSGSTKMSALRPGRALLQSKNGVRLFTDPNIGIQAGSARSFMHINPIRDIISHNFDSEYSFTEASRHINQPIKRDLSDNLSRNVLGSTLDSQAYDSSLFSVGMDPLTAICPRTVGSTIRNLPLVEDREIIYEFARSFRFTTDDDESAKYDDPTISSQQPKVSRRNMRSDAFSLSLEHPNHLMETIKGTGVDAFGNILDINRSPLPIGRTEPLSLRKNTSKSDAFNLIRGQHRKAIAYHFEINARKGGIDDEPVPSAPPDINKIDNYARDRSRLSVDIDKEGQFKINIPASSEIGNIPLLTRHESFSVVDAKKTGEIHPDEFVRNEDKQDILLESFAGKAIIGLSASNDDLEGFASPIDRNTGEPIKYGTAFHDITKVCISFTENSPFLDASLDGEPTRDFIEYYPEHHLNTSFTPLEKIVSDEIIISGPDADAGGRSGSINLDGFLSLNIGANTVDRQSMWIDTAGGIVANIGRDLRNVSYAGRFDGDVFMEIGGAGIGNTFDSRFAEVNDGQRLGNLQVHVLTSNGVMVFKMGTNENGSAGVDISSPGNITISCQQDMFFKAVGAIKFDANMIMFHAEDAKRVVQKIPNKSI</sequence>
<dbReference type="AlphaFoldDB" id="A0A0F9VEY3"/>
<accession>A0A0F9VEY3</accession>
<proteinExistence type="predicted"/>